<evidence type="ECO:0000256" key="2">
    <source>
        <dbReference type="ARBA" id="ARBA00022803"/>
    </source>
</evidence>
<accession>A0A836C5W6</accession>
<dbReference type="PROSITE" id="PS50293">
    <property type="entry name" value="TPR_REGION"/>
    <property type="match status" value="1"/>
</dbReference>
<keyword evidence="1" id="KW-0677">Repeat</keyword>
<gene>
    <name evidence="5" type="ORF">HYH03_001072</name>
</gene>
<evidence type="ECO:0008006" key="7">
    <source>
        <dbReference type="Google" id="ProtNLM"/>
    </source>
</evidence>
<evidence type="ECO:0000256" key="1">
    <source>
        <dbReference type="ARBA" id="ARBA00022737"/>
    </source>
</evidence>
<dbReference type="AlphaFoldDB" id="A0A836C5W6"/>
<sequence>MSAWITLAVTPPEDTVSLPPLGGGREGIGCRTRRRRRGSRRRPQQPALTSLGTKTVETLDRRSASRPAALAAAEPQLMPGGVITEAAMSGGGEGSGAKREERLLHVCTAALPDRQATSTREPAVSRLLSAAGALVASVALLCSPLAPPPAHASNVRLEDVESPQLKAGLEAATSGDYATAEEVFSRLLVADPTQASVWSNLGNVHMSLGRPQQAFEDYTHAVELAPYAPVPYLNRAIALEELGVQLSAQGQQAEAGRRWGEALADCDAAIERDRQEFAAWFNKGNVQLRLGEYDNALASYSAAADLAPGIAGYRLRAGQLQWQCGQADAAVRTVKGVLRKSPRYAEAHLSLAAMLWASGQEAAAEGQLEAAQELGGRWRDSDWVEANTRWPPALREALERLLALESAAAEGGAAGQQGA</sequence>
<evidence type="ECO:0000313" key="6">
    <source>
        <dbReference type="Proteomes" id="UP000612055"/>
    </source>
</evidence>
<comment type="caution">
    <text evidence="5">The sequence shown here is derived from an EMBL/GenBank/DDBJ whole genome shotgun (WGS) entry which is preliminary data.</text>
</comment>
<dbReference type="InterPro" id="IPR019734">
    <property type="entry name" value="TPR_rpt"/>
</dbReference>
<dbReference type="EMBL" id="JAEHOE010000002">
    <property type="protein sequence ID" value="KAG2501265.1"/>
    <property type="molecule type" value="Genomic_DNA"/>
</dbReference>
<dbReference type="PANTHER" id="PTHR44858:SF19">
    <property type="match status" value="1"/>
</dbReference>
<dbReference type="Pfam" id="PF13432">
    <property type="entry name" value="TPR_16"/>
    <property type="match status" value="3"/>
</dbReference>
<reference evidence="5" key="1">
    <citation type="journal article" date="2020" name="bioRxiv">
        <title>Comparative genomics of Chlamydomonas.</title>
        <authorList>
            <person name="Craig R.J."/>
            <person name="Hasan A.R."/>
            <person name="Ness R.W."/>
            <person name="Keightley P.D."/>
        </authorList>
    </citation>
    <scope>NUCLEOTIDE SEQUENCE</scope>
    <source>
        <strain evidence="5">CCAP 11/70</strain>
    </source>
</reference>
<feature type="repeat" description="TPR" evidence="3">
    <location>
        <begin position="277"/>
        <end position="310"/>
    </location>
</feature>
<protein>
    <recommendedName>
        <fullName evidence="7">Tetratricopeptide repeat protein</fullName>
    </recommendedName>
</protein>
<dbReference type="Gene3D" id="1.25.40.10">
    <property type="entry name" value="Tetratricopeptide repeat domain"/>
    <property type="match status" value="2"/>
</dbReference>
<feature type="compositionally biased region" description="Basic residues" evidence="4">
    <location>
        <begin position="31"/>
        <end position="43"/>
    </location>
</feature>
<organism evidence="5 6">
    <name type="scientific">Edaphochlamys debaryana</name>
    <dbReference type="NCBI Taxonomy" id="47281"/>
    <lineage>
        <taxon>Eukaryota</taxon>
        <taxon>Viridiplantae</taxon>
        <taxon>Chlorophyta</taxon>
        <taxon>core chlorophytes</taxon>
        <taxon>Chlorophyceae</taxon>
        <taxon>CS clade</taxon>
        <taxon>Chlamydomonadales</taxon>
        <taxon>Chlamydomonadales incertae sedis</taxon>
        <taxon>Edaphochlamys</taxon>
    </lineage>
</organism>
<evidence type="ECO:0000256" key="3">
    <source>
        <dbReference type="PROSITE-ProRule" id="PRU00339"/>
    </source>
</evidence>
<evidence type="ECO:0000256" key="4">
    <source>
        <dbReference type="SAM" id="MobiDB-lite"/>
    </source>
</evidence>
<keyword evidence="6" id="KW-1185">Reference proteome</keyword>
<dbReference type="Proteomes" id="UP000612055">
    <property type="component" value="Unassembled WGS sequence"/>
</dbReference>
<dbReference type="SUPFAM" id="SSF48452">
    <property type="entry name" value="TPR-like"/>
    <property type="match status" value="1"/>
</dbReference>
<evidence type="ECO:0000313" key="5">
    <source>
        <dbReference type="EMBL" id="KAG2501265.1"/>
    </source>
</evidence>
<dbReference type="OrthoDB" id="2335338at2759"/>
<keyword evidence="2 3" id="KW-0802">TPR repeat</keyword>
<dbReference type="SMART" id="SM00028">
    <property type="entry name" value="TPR"/>
    <property type="match status" value="5"/>
</dbReference>
<feature type="region of interest" description="Disordered" evidence="4">
    <location>
        <begin position="15"/>
        <end position="50"/>
    </location>
</feature>
<proteinExistence type="predicted"/>
<name>A0A836C5W6_9CHLO</name>
<dbReference type="PROSITE" id="PS50005">
    <property type="entry name" value="TPR"/>
    <property type="match status" value="2"/>
</dbReference>
<feature type="repeat" description="TPR" evidence="3">
    <location>
        <begin position="195"/>
        <end position="228"/>
    </location>
</feature>
<dbReference type="InterPro" id="IPR011990">
    <property type="entry name" value="TPR-like_helical_dom_sf"/>
</dbReference>
<dbReference type="InterPro" id="IPR050498">
    <property type="entry name" value="Ycf3"/>
</dbReference>
<dbReference type="PANTHER" id="PTHR44858">
    <property type="entry name" value="TETRATRICOPEPTIDE REPEAT PROTEIN 6"/>
    <property type="match status" value="1"/>
</dbReference>